<dbReference type="PANTHER" id="PTHR28147">
    <property type="entry name" value="N-GLYCOSYLATION PROTEIN EOS1"/>
    <property type="match status" value="1"/>
</dbReference>
<name>F2PVF4_TRIEC</name>
<proteinExistence type="predicted"/>
<protein>
    <submittedName>
        <fullName evidence="2">Uncharacterized protein</fullName>
    </submittedName>
</protein>
<sequence>MWCSASAYLSYFFADCMMSRWLVNYTPPAVIIRLLTINCLIAYLTSWILYLSGASSNPRLLLPAWISITSVSFSSSLHLKKGHHHLPLFYINIKKETKASLSVFSIASFISMSSLLLQLHLSRENEPEIPLFVMIYKAWNVSMQWMIERRVGS</sequence>
<dbReference type="eggNOG" id="ENOG502QTWB">
    <property type="taxonomic scope" value="Eukaryota"/>
</dbReference>
<keyword evidence="3" id="KW-1185">Reference proteome</keyword>
<dbReference type="GO" id="GO:0006487">
    <property type="term" value="P:protein N-linked glycosylation"/>
    <property type="evidence" value="ECO:0007669"/>
    <property type="project" value="TreeGrafter"/>
</dbReference>
<gene>
    <name evidence="2" type="ORF">TEQG_04883</name>
</gene>
<evidence type="ECO:0000313" key="2">
    <source>
        <dbReference type="EMBL" id="EGE05872.1"/>
    </source>
</evidence>
<feature type="transmembrane region" description="Helical" evidence="1">
    <location>
        <begin position="62"/>
        <end position="79"/>
    </location>
</feature>
<dbReference type="OrthoDB" id="2139606at2759"/>
<dbReference type="EMBL" id="DS995742">
    <property type="protein sequence ID" value="EGE05872.1"/>
    <property type="molecule type" value="Genomic_DNA"/>
</dbReference>
<feature type="transmembrane region" description="Helical" evidence="1">
    <location>
        <begin position="30"/>
        <end position="50"/>
    </location>
</feature>
<keyword evidence="1" id="KW-1133">Transmembrane helix</keyword>
<keyword evidence="1" id="KW-0472">Membrane</keyword>
<feature type="transmembrane region" description="Helical" evidence="1">
    <location>
        <begin position="99"/>
        <end position="117"/>
    </location>
</feature>
<dbReference type="VEuPathDB" id="FungiDB:TEQG_04883"/>
<dbReference type="Proteomes" id="UP000009169">
    <property type="component" value="Unassembled WGS sequence"/>
</dbReference>
<accession>F2PVF4</accession>
<dbReference type="InterPro" id="IPR021100">
    <property type="entry name" value="N-glycosylation_EOS1"/>
</dbReference>
<keyword evidence="1" id="KW-0812">Transmembrane</keyword>
<dbReference type="PANTHER" id="PTHR28147:SF1">
    <property type="entry name" value="N-GLYCOSYLATION PROTEIN EOS1"/>
    <property type="match status" value="1"/>
</dbReference>
<dbReference type="Pfam" id="PF12326">
    <property type="entry name" value="EOS1"/>
    <property type="match status" value="1"/>
</dbReference>
<dbReference type="GO" id="GO:0034599">
    <property type="term" value="P:cellular response to oxidative stress"/>
    <property type="evidence" value="ECO:0007669"/>
    <property type="project" value="InterPro"/>
</dbReference>
<dbReference type="GO" id="GO:0005789">
    <property type="term" value="C:endoplasmic reticulum membrane"/>
    <property type="evidence" value="ECO:0007669"/>
    <property type="project" value="InterPro"/>
</dbReference>
<reference evidence="3" key="1">
    <citation type="journal article" date="2012" name="MBio">
        <title>Comparative genome analysis of Trichophyton rubrum and related dermatophytes reveals candidate genes involved in infection.</title>
        <authorList>
            <person name="Martinez D.A."/>
            <person name="Oliver B.G."/>
            <person name="Graeser Y."/>
            <person name="Goldberg J.M."/>
            <person name="Li W."/>
            <person name="Martinez-Rossi N.M."/>
            <person name="Monod M."/>
            <person name="Shelest E."/>
            <person name="Barton R.C."/>
            <person name="Birch E."/>
            <person name="Brakhage A.A."/>
            <person name="Chen Z."/>
            <person name="Gurr S.J."/>
            <person name="Heiman D."/>
            <person name="Heitman J."/>
            <person name="Kosti I."/>
            <person name="Rossi A."/>
            <person name="Saif S."/>
            <person name="Samalova M."/>
            <person name="Saunders C.W."/>
            <person name="Shea T."/>
            <person name="Summerbell R.C."/>
            <person name="Xu J."/>
            <person name="Young S."/>
            <person name="Zeng Q."/>
            <person name="Birren B.W."/>
            <person name="Cuomo C.A."/>
            <person name="White T.C."/>
        </authorList>
    </citation>
    <scope>NUCLEOTIDE SEQUENCE [LARGE SCALE GENOMIC DNA]</scope>
    <source>
        <strain evidence="3">ATCC MYA-4606 / CBS 127.97</strain>
    </source>
</reference>
<evidence type="ECO:0000313" key="3">
    <source>
        <dbReference type="Proteomes" id="UP000009169"/>
    </source>
</evidence>
<organism evidence="2 3">
    <name type="scientific">Trichophyton equinum (strain ATCC MYA-4606 / CBS 127.97)</name>
    <name type="common">Horse ringworm fungus</name>
    <dbReference type="NCBI Taxonomy" id="559882"/>
    <lineage>
        <taxon>Eukaryota</taxon>
        <taxon>Fungi</taxon>
        <taxon>Dikarya</taxon>
        <taxon>Ascomycota</taxon>
        <taxon>Pezizomycotina</taxon>
        <taxon>Eurotiomycetes</taxon>
        <taxon>Eurotiomycetidae</taxon>
        <taxon>Onygenales</taxon>
        <taxon>Arthrodermataceae</taxon>
        <taxon>Trichophyton</taxon>
    </lineage>
</organism>
<dbReference type="HOGENOM" id="CLU_123459_0_0_1"/>
<dbReference type="AlphaFoldDB" id="F2PVF4"/>
<evidence type="ECO:0000256" key="1">
    <source>
        <dbReference type="SAM" id="Phobius"/>
    </source>
</evidence>